<feature type="region of interest" description="Disordered" evidence="6">
    <location>
        <begin position="1"/>
        <end position="21"/>
    </location>
</feature>
<evidence type="ECO:0000256" key="4">
    <source>
        <dbReference type="ARBA" id="ARBA00047508"/>
    </source>
</evidence>
<keyword evidence="5" id="KW-0934">Plastid</keyword>
<dbReference type="GO" id="GO:0009073">
    <property type="term" value="P:aromatic amino acid family biosynthetic process"/>
    <property type="evidence" value="ECO:0007669"/>
    <property type="project" value="UniProtKB-KW"/>
</dbReference>
<proteinExistence type="inferred from homology"/>
<reference evidence="7 8" key="1">
    <citation type="submission" date="2024-04" db="EMBL/GenBank/DDBJ databases">
        <authorList>
            <person name="Fracassetti M."/>
        </authorList>
    </citation>
    <scope>NUCLEOTIDE SEQUENCE [LARGE SCALE GENOMIC DNA]</scope>
</reference>
<evidence type="ECO:0000313" key="7">
    <source>
        <dbReference type="EMBL" id="CAL1354829.1"/>
    </source>
</evidence>
<dbReference type="Pfam" id="PF01474">
    <property type="entry name" value="DAHP_synth_2"/>
    <property type="match status" value="1"/>
</dbReference>
<comment type="catalytic activity">
    <reaction evidence="4 5">
        <text>D-erythrose 4-phosphate + phosphoenolpyruvate + H2O = 7-phospho-2-dehydro-3-deoxy-D-arabino-heptonate + phosphate</text>
        <dbReference type="Rhea" id="RHEA:14717"/>
        <dbReference type="ChEBI" id="CHEBI:15377"/>
        <dbReference type="ChEBI" id="CHEBI:16897"/>
        <dbReference type="ChEBI" id="CHEBI:43474"/>
        <dbReference type="ChEBI" id="CHEBI:58394"/>
        <dbReference type="ChEBI" id="CHEBI:58702"/>
        <dbReference type="EC" id="2.5.1.54"/>
    </reaction>
</comment>
<evidence type="ECO:0000256" key="2">
    <source>
        <dbReference type="ARBA" id="ARBA00022679"/>
    </source>
</evidence>
<keyword evidence="5" id="KW-0809">Transit peptide</keyword>
<evidence type="ECO:0000256" key="5">
    <source>
        <dbReference type="RuleBase" id="RU363071"/>
    </source>
</evidence>
<organism evidence="7 8">
    <name type="scientific">Linum trigynum</name>
    <dbReference type="NCBI Taxonomy" id="586398"/>
    <lineage>
        <taxon>Eukaryota</taxon>
        <taxon>Viridiplantae</taxon>
        <taxon>Streptophyta</taxon>
        <taxon>Embryophyta</taxon>
        <taxon>Tracheophyta</taxon>
        <taxon>Spermatophyta</taxon>
        <taxon>Magnoliopsida</taxon>
        <taxon>eudicotyledons</taxon>
        <taxon>Gunneridae</taxon>
        <taxon>Pentapetalae</taxon>
        <taxon>rosids</taxon>
        <taxon>fabids</taxon>
        <taxon>Malpighiales</taxon>
        <taxon>Linaceae</taxon>
        <taxon>Linum</taxon>
    </lineage>
</organism>
<dbReference type="PANTHER" id="PTHR21337:SF0">
    <property type="entry name" value="PHOSPHO-2-DEHYDRO-3-DEOXYHEPTONATE ALDOLASE"/>
    <property type="match status" value="1"/>
</dbReference>
<evidence type="ECO:0000256" key="1">
    <source>
        <dbReference type="ARBA" id="ARBA00022605"/>
    </source>
</evidence>
<dbReference type="GO" id="GO:0008652">
    <property type="term" value="P:amino acid biosynthetic process"/>
    <property type="evidence" value="ECO:0007669"/>
    <property type="project" value="UniProtKB-KW"/>
</dbReference>
<sequence>MIRAHWDGRPVIPNEESRIPDPRRMIRPHGQSAAILVAATMQRANRWILNFVERSDQGDMHEDLVNYADEAIGFMAAAGVSENTPSWQEQNYVLPMNVCCCHMR</sequence>
<accession>A0AAV2CEX3</accession>
<keyword evidence="8" id="KW-1185">Reference proteome</keyword>
<dbReference type="SUPFAM" id="SSF51569">
    <property type="entry name" value="Aldolase"/>
    <property type="match status" value="1"/>
</dbReference>
<evidence type="ECO:0000313" key="8">
    <source>
        <dbReference type="Proteomes" id="UP001497516"/>
    </source>
</evidence>
<dbReference type="InterPro" id="IPR002480">
    <property type="entry name" value="DAHP_synth_2"/>
</dbReference>
<dbReference type="PANTHER" id="PTHR21337">
    <property type="entry name" value="PHOSPHO-2-DEHYDRO-3-DEOXYHEPTONATE ALDOLASE 1, 2"/>
    <property type="match status" value="1"/>
</dbReference>
<name>A0AAV2CEX3_9ROSI</name>
<gene>
    <name evidence="7" type="ORF">LTRI10_LOCUS2617</name>
</gene>
<dbReference type="AlphaFoldDB" id="A0AAV2CEX3"/>
<keyword evidence="3 5" id="KW-0057">Aromatic amino acid biosynthesis</keyword>
<comment type="subcellular location">
    <subcellularLocation>
        <location evidence="5">Plastid</location>
        <location evidence="5">Chloroplast</location>
    </subcellularLocation>
</comment>
<comment type="similarity">
    <text evidence="5">Belongs to the class-II DAHP synthase family.</text>
</comment>
<dbReference type="EMBL" id="OZ034813">
    <property type="protein sequence ID" value="CAL1354829.1"/>
    <property type="molecule type" value="Genomic_DNA"/>
</dbReference>
<dbReference type="Proteomes" id="UP001497516">
    <property type="component" value="Chromosome 1"/>
</dbReference>
<evidence type="ECO:0000256" key="3">
    <source>
        <dbReference type="ARBA" id="ARBA00023141"/>
    </source>
</evidence>
<keyword evidence="1 5" id="KW-0028">Amino-acid biosynthesis</keyword>
<dbReference type="EC" id="2.5.1.54" evidence="5"/>
<comment type="pathway">
    <text evidence="5">Metabolic intermediate biosynthesis; chorismate biosynthesis; chorismate from D-erythrose 4-phosphate and phosphoenolpyruvate: step 1/7.</text>
</comment>
<evidence type="ECO:0000256" key="6">
    <source>
        <dbReference type="SAM" id="MobiDB-lite"/>
    </source>
</evidence>
<dbReference type="GO" id="GO:0003849">
    <property type="term" value="F:3-deoxy-7-phosphoheptulonate synthase activity"/>
    <property type="evidence" value="ECO:0007669"/>
    <property type="project" value="UniProtKB-EC"/>
</dbReference>
<protein>
    <recommendedName>
        <fullName evidence="5">Phospho-2-dehydro-3-deoxyheptonate aldolase</fullName>
        <ecNumber evidence="5">2.5.1.54</ecNumber>
    </recommendedName>
</protein>
<dbReference type="GO" id="GO:0009507">
    <property type="term" value="C:chloroplast"/>
    <property type="evidence" value="ECO:0007669"/>
    <property type="project" value="UniProtKB-SubCell"/>
</dbReference>
<keyword evidence="2 5" id="KW-0808">Transferase</keyword>
<keyword evidence="5" id="KW-0150">Chloroplast</keyword>